<feature type="transmembrane region" description="Helical" evidence="2">
    <location>
        <begin position="12"/>
        <end position="30"/>
    </location>
</feature>
<gene>
    <name evidence="3" type="ORF">NZH93_38440</name>
</gene>
<dbReference type="RefSeq" id="WP_259628224.1">
    <property type="nucleotide sequence ID" value="NZ_JANYMP010000026.1"/>
</dbReference>
<feature type="transmembrane region" description="Helical" evidence="2">
    <location>
        <begin position="171"/>
        <end position="192"/>
    </location>
</feature>
<evidence type="ECO:0000256" key="1">
    <source>
        <dbReference type="SAM" id="MobiDB-lite"/>
    </source>
</evidence>
<feature type="compositionally biased region" description="Gly residues" evidence="1">
    <location>
        <begin position="274"/>
        <end position="291"/>
    </location>
</feature>
<sequence length="291" mass="29079">MEQPWGLSGPEFLNIYWIALGISVLFAIGVRIRMRASRVGAPAGSVDVDELAYLAGGPRRVVEASLARLIEAEALRSTRRGTVGLIGKPKATNAVDRAVLADAGRYSNRTLNLLMASVVQADAVKAVGTRLSGAGMLIEPSTAKRELRVGALPMVVLFAIGVVRWVNGIAIGAPVGWLTLQLILTAVLVVLLTRSGSIRRTAAGDRALEGARSGSRAAASAGGVAGLVALGGLSAHPDLALRTSLMYTAASTSSGGGYVSSGTGCSTGGSSCSSGGGSSCGGGGGCGGGGS</sequence>
<dbReference type="InterPro" id="IPR026467">
    <property type="entry name" value="Ser/Gly_Cys_C_dom"/>
</dbReference>
<keyword evidence="2" id="KW-1133">Transmembrane helix</keyword>
<accession>A0A9X3AKE8</accession>
<keyword evidence="2" id="KW-0812">Transmembrane</keyword>
<dbReference type="NCBIfam" id="TIGR04222">
    <property type="entry name" value="near_uncomplex"/>
    <property type="match status" value="1"/>
</dbReference>
<name>A0A9X3AKE8_9PSEU</name>
<reference evidence="3" key="1">
    <citation type="submission" date="2022-08" db="EMBL/GenBank/DDBJ databases">
        <authorList>
            <person name="Tistechok S."/>
            <person name="Samborskyy M."/>
            <person name="Roman I."/>
        </authorList>
    </citation>
    <scope>NUCLEOTIDE SEQUENCE</scope>
    <source>
        <strain evidence="3">DSM 103496</strain>
    </source>
</reference>
<dbReference type="AlphaFoldDB" id="A0A9X3AKE8"/>
<proteinExistence type="predicted"/>
<keyword evidence="2" id="KW-0472">Membrane</keyword>
<organism evidence="3 4">
    <name type="scientific">Umezawaea endophytica</name>
    <dbReference type="NCBI Taxonomy" id="1654476"/>
    <lineage>
        <taxon>Bacteria</taxon>
        <taxon>Bacillati</taxon>
        <taxon>Actinomycetota</taxon>
        <taxon>Actinomycetes</taxon>
        <taxon>Pseudonocardiales</taxon>
        <taxon>Pseudonocardiaceae</taxon>
        <taxon>Umezawaea</taxon>
    </lineage>
</organism>
<evidence type="ECO:0000313" key="4">
    <source>
        <dbReference type="Proteomes" id="UP001141259"/>
    </source>
</evidence>
<evidence type="ECO:0000256" key="2">
    <source>
        <dbReference type="SAM" id="Phobius"/>
    </source>
</evidence>
<dbReference type="EMBL" id="JANYMP010000026">
    <property type="protein sequence ID" value="MCS7482760.1"/>
    <property type="molecule type" value="Genomic_DNA"/>
</dbReference>
<feature type="region of interest" description="Disordered" evidence="1">
    <location>
        <begin position="270"/>
        <end position="291"/>
    </location>
</feature>
<protein>
    <submittedName>
        <fullName evidence="3">TIGR04222 domain-containing membrane protein</fullName>
    </submittedName>
</protein>
<feature type="transmembrane region" description="Helical" evidence="2">
    <location>
        <begin position="147"/>
        <end position="165"/>
    </location>
</feature>
<keyword evidence="4" id="KW-1185">Reference proteome</keyword>
<evidence type="ECO:0000313" key="3">
    <source>
        <dbReference type="EMBL" id="MCS7482760.1"/>
    </source>
</evidence>
<dbReference type="Proteomes" id="UP001141259">
    <property type="component" value="Unassembled WGS sequence"/>
</dbReference>
<comment type="caution">
    <text evidence="3">The sequence shown here is derived from an EMBL/GenBank/DDBJ whole genome shotgun (WGS) entry which is preliminary data.</text>
</comment>